<dbReference type="VEuPathDB" id="FungiDB:DFL_009912"/>
<evidence type="ECO:0000313" key="1">
    <source>
        <dbReference type="EMBL" id="RVD82069.1"/>
    </source>
</evidence>
<accession>A0A436ZT19</accession>
<gene>
    <name evidence="1" type="ORF">DFL_009912</name>
</gene>
<dbReference type="RefSeq" id="XP_067487613.1">
    <property type="nucleotide sequence ID" value="XM_067639868.1"/>
</dbReference>
<dbReference type="Proteomes" id="UP000283090">
    <property type="component" value="Unassembled WGS sequence"/>
</dbReference>
<protein>
    <submittedName>
        <fullName evidence="1">Uncharacterized protein</fullName>
    </submittedName>
</protein>
<name>A0A436ZT19_ARTFL</name>
<organism evidence="1 2">
    <name type="scientific">Arthrobotrys flagrans</name>
    <name type="common">Nematode-trapping fungus</name>
    <name type="synonym">Trichothecium flagrans</name>
    <dbReference type="NCBI Taxonomy" id="97331"/>
    <lineage>
        <taxon>Eukaryota</taxon>
        <taxon>Fungi</taxon>
        <taxon>Dikarya</taxon>
        <taxon>Ascomycota</taxon>
        <taxon>Pezizomycotina</taxon>
        <taxon>Orbiliomycetes</taxon>
        <taxon>Orbiliales</taxon>
        <taxon>Orbiliaceae</taxon>
        <taxon>Arthrobotrys</taxon>
    </lineage>
</organism>
<proteinExistence type="predicted"/>
<sequence length="267" mass="29113">MAIIRAKLRTERYDKSGDVISSLAASGLDADSPNQHPLINNPKLLHGHELDLFTMQDHGISGVFVSMTGTANFSEEDDWFINLTATDTQGGVDVYKVNMQYGKGASTAYKVPRGPQQFESILGLWALTLTRSNASALELENSTVEALAEGSEKAQLGSKEDAYLCILTVLLHLHLLPSPDDIVNAVLNDLSAQNIHFRLVEVKDLLLSTLKYSDIVGGQKEATLAALGELYTTSARESNLALSHFGFEELVELLRLHSTSQVAHEYG</sequence>
<evidence type="ECO:0000313" key="2">
    <source>
        <dbReference type="Proteomes" id="UP000283090"/>
    </source>
</evidence>
<dbReference type="AlphaFoldDB" id="A0A436ZT19"/>
<keyword evidence="2" id="KW-1185">Reference proteome</keyword>
<comment type="caution">
    <text evidence="1">The sequence shown here is derived from an EMBL/GenBank/DDBJ whole genome shotgun (WGS) entry which is preliminary data.</text>
</comment>
<dbReference type="EMBL" id="SAEB01000012">
    <property type="protein sequence ID" value="RVD82069.1"/>
    <property type="molecule type" value="Genomic_DNA"/>
</dbReference>
<dbReference type="OrthoDB" id="7464126at2759"/>
<reference evidence="1 2" key="1">
    <citation type="submission" date="2019-01" db="EMBL/GenBank/DDBJ databases">
        <title>Intercellular communication is required for trap formation in the nematode-trapping fungus Duddingtonia flagrans.</title>
        <authorList>
            <person name="Youssar L."/>
            <person name="Wernet V."/>
            <person name="Hensel N."/>
            <person name="Hildebrandt H.-G."/>
            <person name="Fischer R."/>
        </authorList>
    </citation>
    <scope>NUCLEOTIDE SEQUENCE [LARGE SCALE GENOMIC DNA]</scope>
    <source>
        <strain evidence="1 2">CBS H-5679</strain>
    </source>
</reference>
<dbReference type="GeneID" id="93592223"/>